<dbReference type="OMA" id="WALAQIE"/>
<evidence type="ECO:0000256" key="9">
    <source>
        <dbReference type="ARBA" id="ARBA00022734"/>
    </source>
</evidence>
<evidence type="ECO:0000256" key="4">
    <source>
        <dbReference type="ARBA" id="ARBA00022527"/>
    </source>
</evidence>
<comment type="catalytic activity">
    <reaction evidence="19">
        <text>L-seryl-[protein] + ATP = O-phospho-L-seryl-[protein] + ADP + H(+)</text>
        <dbReference type="Rhea" id="RHEA:17989"/>
        <dbReference type="Rhea" id="RHEA-COMP:9863"/>
        <dbReference type="Rhea" id="RHEA-COMP:11604"/>
        <dbReference type="ChEBI" id="CHEBI:15378"/>
        <dbReference type="ChEBI" id="CHEBI:29999"/>
        <dbReference type="ChEBI" id="CHEBI:30616"/>
        <dbReference type="ChEBI" id="CHEBI:83421"/>
        <dbReference type="ChEBI" id="CHEBI:456216"/>
        <dbReference type="EC" id="2.7.11.1"/>
    </reaction>
</comment>
<evidence type="ECO:0000256" key="6">
    <source>
        <dbReference type="ARBA" id="ARBA00022679"/>
    </source>
</evidence>
<dbReference type="PROSITE" id="PS50011">
    <property type="entry name" value="PROTEIN_KINASE_DOM"/>
    <property type="match status" value="1"/>
</dbReference>
<keyword evidence="11" id="KW-0418">Kinase</keyword>
<comment type="subcellular location">
    <subcellularLocation>
        <location evidence="1">Cell membrane</location>
        <topology evidence="1">Single-pass type I membrane protein</topology>
    </subcellularLocation>
</comment>
<dbReference type="SMART" id="SM00473">
    <property type="entry name" value="PAN_AP"/>
    <property type="match status" value="1"/>
</dbReference>
<evidence type="ECO:0000256" key="7">
    <source>
        <dbReference type="ARBA" id="ARBA00022692"/>
    </source>
</evidence>
<dbReference type="GO" id="GO:0005524">
    <property type="term" value="F:ATP binding"/>
    <property type="evidence" value="ECO:0007669"/>
    <property type="project" value="UniProtKB-UniRule"/>
</dbReference>
<dbReference type="Gene3D" id="1.10.510.10">
    <property type="entry name" value="Transferase(Phosphotransferase) domain 1"/>
    <property type="match status" value="1"/>
</dbReference>
<keyword evidence="15" id="KW-1015">Disulfide bond</keyword>
<dbReference type="Proteomes" id="UP000824469">
    <property type="component" value="Unassembled WGS sequence"/>
</dbReference>
<protein>
    <recommendedName>
        <fullName evidence="2">non-specific serine/threonine protein kinase</fullName>
        <ecNumber evidence="2">2.7.11.1</ecNumber>
    </recommendedName>
</protein>
<feature type="binding site" evidence="20">
    <location>
        <position position="204"/>
    </location>
    <ligand>
        <name>ATP</name>
        <dbReference type="ChEBI" id="CHEBI:30616"/>
    </ligand>
</feature>
<evidence type="ECO:0000256" key="23">
    <source>
        <dbReference type="SAM" id="Phobius"/>
    </source>
</evidence>
<dbReference type="PANTHER" id="PTHR47974">
    <property type="entry name" value="OS07G0415500 PROTEIN"/>
    <property type="match status" value="1"/>
</dbReference>
<dbReference type="InterPro" id="IPR000719">
    <property type="entry name" value="Prot_kinase_dom"/>
</dbReference>
<evidence type="ECO:0000313" key="26">
    <source>
        <dbReference type="EMBL" id="KAH9327049.1"/>
    </source>
</evidence>
<evidence type="ECO:0000256" key="13">
    <source>
        <dbReference type="ARBA" id="ARBA00022989"/>
    </source>
</evidence>
<evidence type="ECO:0000259" key="24">
    <source>
        <dbReference type="PROSITE" id="PS50011"/>
    </source>
</evidence>
<keyword evidence="16" id="KW-0675">Receptor</keyword>
<keyword evidence="14 23" id="KW-0472">Membrane</keyword>
<dbReference type="Pfam" id="PF08276">
    <property type="entry name" value="PAN_2"/>
    <property type="match status" value="1"/>
</dbReference>
<evidence type="ECO:0000256" key="14">
    <source>
        <dbReference type="ARBA" id="ARBA00023136"/>
    </source>
</evidence>
<evidence type="ECO:0000256" key="20">
    <source>
        <dbReference type="PROSITE-ProRule" id="PRU10141"/>
    </source>
</evidence>
<dbReference type="InterPro" id="IPR003609">
    <property type="entry name" value="Pan_app"/>
</dbReference>
<evidence type="ECO:0000259" key="25">
    <source>
        <dbReference type="PROSITE" id="PS50948"/>
    </source>
</evidence>
<evidence type="ECO:0000256" key="10">
    <source>
        <dbReference type="ARBA" id="ARBA00022741"/>
    </source>
</evidence>
<name>A0AA38LK83_TAXCH</name>
<keyword evidence="5" id="KW-0597">Phosphoprotein</keyword>
<keyword evidence="27" id="KW-1185">Reference proteome</keyword>
<sequence length="490" mass="54236">MIGSGIRRSGGQAVVFGTTSYNAQPQMAPPMVSNKLNGTSLPDYQAVSYMEEKTPDGCRAACLNNCSCNAYSVTATTTASPVCRLWFGDLLNLRHSSDGQTLFVRLASSDLTQPSSNRNKAHFVSIIVPVCTGLALAFALFTWLKRRLQHRKRGRDDEEMFLRAFTYRELRIATTNFKHRLGRGGFGSVFKGTLTDGALVAVKKLEGTRHGEKQFRAEINTVGNIQHVNLVRLRGFCAEGSHRLLVYDYMPNGSLNSFLFSNAKSVKEIIPLDWKTRFNIALGTARALVYLHDECRDRIIHCDIKPENILLDESFCPKVADFGLAKLMGRDFSRALTTTRGTRGYLAPEWISGMPITAKADVYSFGITLLEIISGRRNLDLNAEESSRIVFPPWALAQIEKGNIMDVIDAKINVENAEVEEVVRAGVVVALCIQEDENARPRMAQVVLMLQGKTPTDTPQVVVPVNEEVADKEGNDSNSNSDTDTEDVSF</sequence>
<dbReference type="PROSITE" id="PS50948">
    <property type="entry name" value="PAN"/>
    <property type="match status" value="1"/>
</dbReference>
<dbReference type="GO" id="GO:0005886">
    <property type="term" value="C:plasma membrane"/>
    <property type="evidence" value="ECO:0007669"/>
    <property type="project" value="UniProtKB-SubCell"/>
</dbReference>
<keyword evidence="10 20" id="KW-0547">Nucleotide-binding</keyword>
<dbReference type="PANTHER" id="PTHR47974:SF20">
    <property type="entry name" value="RECEPTOR-LIKE SERINE_THREONINE-PROTEIN KINASE"/>
    <property type="match status" value="1"/>
</dbReference>
<dbReference type="SMART" id="SM00220">
    <property type="entry name" value="S_TKc"/>
    <property type="match status" value="1"/>
</dbReference>
<evidence type="ECO:0000256" key="18">
    <source>
        <dbReference type="ARBA" id="ARBA00047899"/>
    </source>
</evidence>
<evidence type="ECO:0000256" key="3">
    <source>
        <dbReference type="ARBA" id="ARBA00022475"/>
    </source>
</evidence>
<dbReference type="InterPro" id="IPR008271">
    <property type="entry name" value="Ser/Thr_kinase_AS"/>
</dbReference>
<feature type="domain" description="Apple" evidence="25">
    <location>
        <begin position="32"/>
        <end position="107"/>
    </location>
</feature>
<accession>A0AA38LK83</accession>
<evidence type="ECO:0000256" key="11">
    <source>
        <dbReference type="ARBA" id="ARBA00022777"/>
    </source>
</evidence>
<gene>
    <name evidence="26" type="ORF">KI387_007227</name>
</gene>
<evidence type="ECO:0000313" key="27">
    <source>
        <dbReference type="Proteomes" id="UP000824469"/>
    </source>
</evidence>
<dbReference type="CDD" id="cd01098">
    <property type="entry name" value="PAN_AP_plant"/>
    <property type="match status" value="1"/>
</dbReference>
<feature type="domain" description="Protein kinase" evidence="24">
    <location>
        <begin position="175"/>
        <end position="461"/>
    </location>
</feature>
<dbReference type="InterPro" id="IPR017441">
    <property type="entry name" value="Protein_kinase_ATP_BS"/>
</dbReference>
<comment type="caution">
    <text evidence="26">The sequence shown here is derived from an EMBL/GenBank/DDBJ whole genome shotgun (WGS) entry which is preliminary data.</text>
</comment>
<dbReference type="FunFam" id="3.30.200.20:FF:000370">
    <property type="entry name" value="Receptor-like protein kinase 4"/>
    <property type="match status" value="1"/>
</dbReference>
<dbReference type="GO" id="GO:0004674">
    <property type="term" value="F:protein serine/threonine kinase activity"/>
    <property type="evidence" value="ECO:0007669"/>
    <property type="project" value="UniProtKB-KW"/>
</dbReference>
<dbReference type="Gene3D" id="3.30.200.20">
    <property type="entry name" value="Phosphorylase Kinase, domain 1"/>
    <property type="match status" value="1"/>
</dbReference>
<dbReference type="FunFam" id="1.10.510.10:FF:000384">
    <property type="entry name" value="G-type lectin S-receptor-like serine/threonine-protein kinase"/>
    <property type="match status" value="1"/>
</dbReference>
<reference evidence="26 27" key="1">
    <citation type="journal article" date="2021" name="Nat. Plants">
        <title>The Taxus genome provides insights into paclitaxel biosynthesis.</title>
        <authorList>
            <person name="Xiong X."/>
            <person name="Gou J."/>
            <person name="Liao Q."/>
            <person name="Li Y."/>
            <person name="Zhou Q."/>
            <person name="Bi G."/>
            <person name="Li C."/>
            <person name="Du R."/>
            <person name="Wang X."/>
            <person name="Sun T."/>
            <person name="Guo L."/>
            <person name="Liang H."/>
            <person name="Lu P."/>
            <person name="Wu Y."/>
            <person name="Zhang Z."/>
            <person name="Ro D.K."/>
            <person name="Shang Y."/>
            <person name="Huang S."/>
            <person name="Yan J."/>
        </authorList>
    </citation>
    <scope>NUCLEOTIDE SEQUENCE [LARGE SCALE GENOMIC DNA]</scope>
    <source>
        <strain evidence="26">Ta-2019</strain>
    </source>
</reference>
<feature type="region of interest" description="Disordered" evidence="22">
    <location>
        <begin position="466"/>
        <end position="490"/>
    </location>
</feature>
<keyword evidence="6" id="KW-0808">Transferase</keyword>
<keyword evidence="4 21" id="KW-0723">Serine/threonine-protein kinase</keyword>
<dbReference type="GO" id="GO:0030246">
    <property type="term" value="F:carbohydrate binding"/>
    <property type="evidence" value="ECO:0007669"/>
    <property type="project" value="UniProtKB-KW"/>
</dbReference>
<dbReference type="EC" id="2.7.11.1" evidence="2"/>
<evidence type="ECO:0000256" key="5">
    <source>
        <dbReference type="ARBA" id="ARBA00022553"/>
    </source>
</evidence>
<keyword evidence="13 23" id="KW-1133">Transmembrane helix</keyword>
<keyword evidence="3" id="KW-1003">Cell membrane</keyword>
<dbReference type="SUPFAM" id="SSF56112">
    <property type="entry name" value="Protein kinase-like (PK-like)"/>
    <property type="match status" value="1"/>
</dbReference>
<dbReference type="PROSITE" id="PS00107">
    <property type="entry name" value="PROTEIN_KINASE_ATP"/>
    <property type="match status" value="1"/>
</dbReference>
<feature type="transmembrane region" description="Helical" evidence="23">
    <location>
        <begin position="123"/>
        <end position="144"/>
    </location>
</feature>
<comment type="catalytic activity">
    <reaction evidence="18">
        <text>L-threonyl-[protein] + ATP = O-phospho-L-threonyl-[protein] + ADP + H(+)</text>
        <dbReference type="Rhea" id="RHEA:46608"/>
        <dbReference type="Rhea" id="RHEA-COMP:11060"/>
        <dbReference type="Rhea" id="RHEA-COMP:11605"/>
        <dbReference type="ChEBI" id="CHEBI:15378"/>
        <dbReference type="ChEBI" id="CHEBI:30013"/>
        <dbReference type="ChEBI" id="CHEBI:30616"/>
        <dbReference type="ChEBI" id="CHEBI:61977"/>
        <dbReference type="ChEBI" id="CHEBI:456216"/>
        <dbReference type="EC" id="2.7.11.1"/>
    </reaction>
</comment>
<evidence type="ECO:0000256" key="2">
    <source>
        <dbReference type="ARBA" id="ARBA00012513"/>
    </source>
</evidence>
<evidence type="ECO:0000256" key="15">
    <source>
        <dbReference type="ARBA" id="ARBA00023157"/>
    </source>
</evidence>
<evidence type="ECO:0000256" key="8">
    <source>
        <dbReference type="ARBA" id="ARBA00022729"/>
    </source>
</evidence>
<comment type="similarity">
    <text evidence="21">Belongs to the protein kinase superfamily.</text>
</comment>
<dbReference type="Pfam" id="PF00069">
    <property type="entry name" value="Pkinase"/>
    <property type="match status" value="1"/>
</dbReference>
<evidence type="ECO:0000256" key="19">
    <source>
        <dbReference type="ARBA" id="ARBA00048679"/>
    </source>
</evidence>
<keyword evidence="9" id="KW-0430">Lectin</keyword>
<keyword evidence="17" id="KW-0325">Glycoprotein</keyword>
<evidence type="ECO:0000256" key="16">
    <source>
        <dbReference type="ARBA" id="ARBA00023170"/>
    </source>
</evidence>
<dbReference type="AlphaFoldDB" id="A0AA38LK83"/>
<evidence type="ECO:0000256" key="21">
    <source>
        <dbReference type="RuleBase" id="RU000304"/>
    </source>
</evidence>
<dbReference type="InterPro" id="IPR011009">
    <property type="entry name" value="Kinase-like_dom_sf"/>
</dbReference>
<keyword evidence="12 20" id="KW-0067">ATP-binding</keyword>
<dbReference type="EMBL" id="JAHRHJ020000002">
    <property type="protein sequence ID" value="KAH9327049.1"/>
    <property type="molecule type" value="Genomic_DNA"/>
</dbReference>
<keyword evidence="7 23" id="KW-0812">Transmembrane</keyword>
<organism evidence="26 27">
    <name type="scientific">Taxus chinensis</name>
    <name type="common">Chinese yew</name>
    <name type="synonym">Taxus wallichiana var. chinensis</name>
    <dbReference type="NCBI Taxonomy" id="29808"/>
    <lineage>
        <taxon>Eukaryota</taxon>
        <taxon>Viridiplantae</taxon>
        <taxon>Streptophyta</taxon>
        <taxon>Embryophyta</taxon>
        <taxon>Tracheophyta</taxon>
        <taxon>Spermatophyta</taxon>
        <taxon>Pinopsida</taxon>
        <taxon>Pinidae</taxon>
        <taxon>Conifers II</taxon>
        <taxon>Cupressales</taxon>
        <taxon>Taxaceae</taxon>
        <taxon>Taxus</taxon>
    </lineage>
</organism>
<dbReference type="CDD" id="cd14066">
    <property type="entry name" value="STKc_IRAK"/>
    <property type="match status" value="1"/>
</dbReference>
<proteinExistence type="inferred from homology"/>
<keyword evidence="8" id="KW-0732">Signal</keyword>
<evidence type="ECO:0000256" key="17">
    <source>
        <dbReference type="ARBA" id="ARBA00023180"/>
    </source>
</evidence>
<evidence type="ECO:0000256" key="12">
    <source>
        <dbReference type="ARBA" id="ARBA00022840"/>
    </source>
</evidence>
<evidence type="ECO:0000256" key="22">
    <source>
        <dbReference type="SAM" id="MobiDB-lite"/>
    </source>
</evidence>
<evidence type="ECO:0000256" key="1">
    <source>
        <dbReference type="ARBA" id="ARBA00004251"/>
    </source>
</evidence>
<dbReference type="PROSITE" id="PS00108">
    <property type="entry name" value="PROTEIN_KINASE_ST"/>
    <property type="match status" value="1"/>
</dbReference>